<dbReference type="AlphaFoldDB" id="A0A1Y2BNS8"/>
<feature type="coiled-coil region" evidence="9">
    <location>
        <begin position="106"/>
        <end position="140"/>
    </location>
</feature>
<evidence type="ECO:0000313" key="14">
    <source>
        <dbReference type="Proteomes" id="UP000193986"/>
    </source>
</evidence>
<dbReference type="InterPro" id="IPR009316">
    <property type="entry name" value="COG2"/>
</dbReference>
<feature type="domain" description="Conserved oligomeric Golgi complex subunit 2 N-terminal" evidence="11">
    <location>
        <begin position="31"/>
        <end position="103"/>
    </location>
</feature>
<evidence type="ECO:0000256" key="4">
    <source>
        <dbReference type="ARBA" id="ARBA00022448"/>
    </source>
</evidence>
<comment type="caution">
    <text evidence="13">The sequence shown here is derived from an EMBL/GenBank/DDBJ whole genome shotgun (WGS) entry which is preliminary data.</text>
</comment>
<comment type="subcellular location">
    <subcellularLocation>
        <location evidence="1">Golgi apparatus membrane</location>
        <topology evidence="1">Peripheral membrane protein</topology>
    </subcellularLocation>
</comment>
<dbReference type="InterPro" id="IPR024603">
    <property type="entry name" value="COG_complex_COG2_C"/>
</dbReference>
<evidence type="ECO:0000256" key="9">
    <source>
        <dbReference type="SAM" id="Coils"/>
    </source>
</evidence>
<evidence type="ECO:0000256" key="6">
    <source>
        <dbReference type="ARBA" id="ARBA00023034"/>
    </source>
</evidence>
<name>A0A1Y2BNS8_9TREE</name>
<dbReference type="STRING" id="71784.A0A1Y2BNS8"/>
<evidence type="ECO:0000259" key="12">
    <source>
        <dbReference type="Pfam" id="PF12022"/>
    </source>
</evidence>
<evidence type="ECO:0000256" key="3">
    <source>
        <dbReference type="ARBA" id="ARBA00020977"/>
    </source>
</evidence>
<keyword evidence="5" id="KW-0653">Protein transport</keyword>
<keyword evidence="4" id="KW-0813">Transport</keyword>
<dbReference type="OrthoDB" id="332281at2759"/>
<dbReference type="InParanoid" id="A0A1Y2BNS8"/>
<keyword evidence="14" id="KW-1185">Reference proteome</keyword>
<evidence type="ECO:0000256" key="8">
    <source>
        <dbReference type="ARBA" id="ARBA00031344"/>
    </source>
</evidence>
<keyword evidence="7" id="KW-0472">Membrane</keyword>
<dbReference type="InterPro" id="IPR024602">
    <property type="entry name" value="COG_su2_N"/>
</dbReference>
<feature type="domain" description="COG complex component COG2 C-terminal" evidence="12">
    <location>
        <begin position="401"/>
        <end position="667"/>
    </location>
</feature>
<dbReference type="GO" id="GO:0006891">
    <property type="term" value="P:intra-Golgi vesicle-mediated transport"/>
    <property type="evidence" value="ECO:0007669"/>
    <property type="project" value="TreeGrafter"/>
</dbReference>
<comment type="similarity">
    <text evidence="2">Belongs to the COG2 family.</text>
</comment>
<keyword evidence="9" id="KW-0175">Coiled coil</keyword>
<dbReference type="EMBL" id="MCFC01000001">
    <property type="protein sequence ID" value="ORY35805.1"/>
    <property type="molecule type" value="Genomic_DNA"/>
</dbReference>
<accession>A0A1Y2BNS8</accession>
<feature type="compositionally biased region" description="Basic and acidic residues" evidence="10">
    <location>
        <begin position="648"/>
        <end position="660"/>
    </location>
</feature>
<gene>
    <name evidence="13" type="ORF">BCR39DRAFT_512292</name>
</gene>
<organism evidence="13 14">
    <name type="scientific">Naematelia encephala</name>
    <dbReference type="NCBI Taxonomy" id="71784"/>
    <lineage>
        <taxon>Eukaryota</taxon>
        <taxon>Fungi</taxon>
        <taxon>Dikarya</taxon>
        <taxon>Basidiomycota</taxon>
        <taxon>Agaricomycotina</taxon>
        <taxon>Tremellomycetes</taxon>
        <taxon>Tremellales</taxon>
        <taxon>Naemateliaceae</taxon>
        <taxon>Naematelia</taxon>
    </lineage>
</organism>
<evidence type="ECO:0000256" key="10">
    <source>
        <dbReference type="SAM" id="MobiDB-lite"/>
    </source>
</evidence>
<dbReference type="GO" id="GO:0017119">
    <property type="term" value="C:Golgi transport complex"/>
    <property type="evidence" value="ECO:0007669"/>
    <property type="project" value="TreeGrafter"/>
</dbReference>
<evidence type="ECO:0000256" key="1">
    <source>
        <dbReference type="ARBA" id="ARBA00004395"/>
    </source>
</evidence>
<dbReference type="GO" id="GO:0015031">
    <property type="term" value="P:protein transport"/>
    <property type="evidence" value="ECO:0007669"/>
    <property type="project" value="UniProtKB-KW"/>
</dbReference>
<protein>
    <recommendedName>
        <fullName evidence="3">Conserved oligomeric Golgi complex subunit 2</fullName>
    </recommendedName>
    <alternativeName>
        <fullName evidence="8">Component of oligomeric Golgi complex 2</fullName>
    </alternativeName>
</protein>
<feature type="region of interest" description="Disordered" evidence="10">
    <location>
        <begin position="1"/>
        <end position="23"/>
    </location>
</feature>
<dbReference type="GO" id="GO:0000139">
    <property type="term" value="C:Golgi membrane"/>
    <property type="evidence" value="ECO:0007669"/>
    <property type="project" value="UniProtKB-SubCell"/>
</dbReference>
<evidence type="ECO:0000256" key="5">
    <source>
        <dbReference type="ARBA" id="ARBA00022927"/>
    </source>
</evidence>
<evidence type="ECO:0000313" key="13">
    <source>
        <dbReference type="EMBL" id="ORY35805.1"/>
    </source>
</evidence>
<proteinExistence type="inferred from homology"/>
<evidence type="ECO:0000259" key="11">
    <source>
        <dbReference type="Pfam" id="PF06148"/>
    </source>
</evidence>
<dbReference type="GO" id="GO:0007030">
    <property type="term" value="P:Golgi organization"/>
    <property type="evidence" value="ECO:0007669"/>
    <property type="project" value="InterPro"/>
</dbReference>
<dbReference type="PANTHER" id="PTHR12961">
    <property type="entry name" value="CONSERVED OLIGOMERIC GOLGI COMPLEX COMPONENT 2"/>
    <property type="match status" value="1"/>
</dbReference>
<dbReference type="PANTHER" id="PTHR12961:SF0">
    <property type="entry name" value="CONSERVED OLIGOMERIC GOLGI COMPLEX SUBUNIT 2"/>
    <property type="match status" value="1"/>
</dbReference>
<sequence>MALLSSRPEVDPRASTSTAHSLDLPSLQPLSHAHPLLTAPDFSADTFLLSRIHIPLDELRGELRQYLSVLREELVQLINDDYEEFISLGTGLKGEGERLRRLERPLRALAEDVDGVKAALSRQEEAVQGKLDERAALREERALLDLLQRLFDTLARAEKLLNSPAEDDDRSKLVSRVAGEYTQVVYLLSKARAEGCAVADSVAPRVEAIKASLSKDLSTLLVASLQHPSDSIPQLKQCLRTYEVIESWEEAEAVVRKEVQAFCRATITSTALHVPQSPMVPVTPHPNANPFDKAPRLSDDSPLASLYNRILAQVELYQPLMTVAGELSDRFNFFAAVIYPEVAASISEKLGGTIFAAGRPDELHKHYTTTHSFISLLESLAPSVRAVEAMRTSSAYEAFERRWQLPVYYQLRWKEIVGTFEASLSTPSPAGEWALPQAAAAWKALETCWSDDVYIPELAPRFWRLSLQIISRFNGWLRTTIDGYKLGEEEPTQEDAALKFAAAAIVDLDMLATKVPKLRVAELGVASHLAIPTQPYAEKTILILSRRSIETLKLVRSVASQFRATPAKSTEITPSYFIPSILKPLHELFNSRSVLKDKYQSEWSSNIVDQVFVAYASILASVRKTEDLLRRHRKSKKGGFSLFGNSAPEKDDDKEEERFQKQMTADIEALASDARGLGVQVEELEGWKELVEVVTRPAE</sequence>
<dbReference type="Proteomes" id="UP000193986">
    <property type="component" value="Unassembled WGS sequence"/>
</dbReference>
<feature type="region of interest" description="Disordered" evidence="10">
    <location>
        <begin position="639"/>
        <end position="660"/>
    </location>
</feature>
<keyword evidence="6" id="KW-0333">Golgi apparatus</keyword>
<reference evidence="13 14" key="1">
    <citation type="submission" date="2016-07" db="EMBL/GenBank/DDBJ databases">
        <title>Pervasive Adenine N6-methylation of Active Genes in Fungi.</title>
        <authorList>
            <consortium name="DOE Joint Genome Institute"/>
            <person name="Mondo S.J."/>
            <person name="Dannebaum R.O."/>
            <person name="Kuo R.C."/>
            <person name="Labutti K."/>
            <person name="Haridas S."/>
            <person name="Kuo A."/>
            <person name="Salamov A."/>
            <person name="Ahrendt S.R."/>
            <person name="Lipzen A."/>
            <person name="Sullivan W."/>
            <person name="Andreopoulos W.B."/>
            <person name="Clum A."/>
            <person name="Lindquist E."/>
            <person name="Daum C."/>
            <person name="Ramamoorthy G.K."/>
            <person name="Gryganskyi A."/>
            <person name="Culley D."/>
            <person name="Magnuson J.K."/>
            <person name="James T.Y."/>
            <person name="O'Malley M.A."/>
            <person name="Stajich J.E."/>
            <person name="Spatafora J.W."/>
            <person name="Visel A."/>
            <person name="Grigoriev I.V."/>
        </authorList>
    </citation>
    <scope>NUCLEOTIDE SEQUENCE [LARGE SCALE GENOMIC DNA]</scope>
    <source>
        <strain evidence="13 14">68-887.2</strain>
    </source>
</reference>
<dbReference type="Pfam" id="PF06148">
    <property type="entry name" value="COG2_N"/>
    <property type="match status" value="1"/>
</dbReference>
<dbReference type="Pfam" id="PF12022">
    <property type="entry name" value="COG2_C"/>
    <property type="match status" value="1"/>
</dbReference>
<evidence type="ECO:0000256" key="7">
    <source>
        <dbReference type="ARBA" id="ARBA00023136"/>
    </source>
</evidence>
<evidence type="ECO:0000256" key="2">
    <source>
        <dbReference type="ARBA" id="ARBA00007603"/>
    </source>
</evidence>